<dbReference type="AlphaFoldDB" id="A0A388KXZ5"/>
<evidence type="ECO:0000313" key="2">
    <source>
        <dbReference type="EMBL" id="GBG74852.1"/>
    </source>
</evidence>
<proteinExistence type="predicted"/>
<gene>
    <name evidence="2" type="ORF">CBR_g19365</name>
</gene>
<feature type="compositionally biased region" description="Basic and acidic residues" evidence="1">
    <location>
        <begin position="408"/>
        <end position="422"/>
    </location>
</feature>
<evidence type="ECO:0000313" key="3">
    <source>
        <dbReference type="Proteomes" id="UP000265515"/>
    </source>
</evidence>
<comment type="caution">
    <text evidence="2">The sequence shown here is derived from an EMBL/GenBank/DDBJ whole genome shotgun (WGS) entry which is preliminary data.</text>
</comment>
<dbReference type="Gramene" id="GBG74852">
    <property type="protein sequence ID" value="GBG74852"/>
    <property type="gene ID" value="CBR_g19365"/>
</dbReference>
<dbReference type="EMBL" id="BFEA01000212">
    <property type="protein sequence ID" value="GBG74852.1"/>
    <property type="molecule type" value="Genomic_DNA"/>
</dbReference>
<sequence>MILDACVSSRVSSVWIACVGGERFVENWKVIKRKFGSSLIHSNAGTSLLRKGKDLFPPGHRLLVSAIVPFLSRALILKLTLSALLSDPPSRKELMGWDFAVLVRAFTAVRAFSEKCSRCRLWLIISGVIRKRFHVNVRQRLIVRATYDVGISKPALRSLCAKLIMMADGDDEWKRMTVRRMRIVWLKNQSVGDLLFNFRTAARKEELVCTCESFGHGFQRVGGHVCFRLNDVKDAPVCIRNNRNVVRPSRRDVVGRLRAQISSSFPDLGFKVPEVRRGDLAVCMNEVWRGDLGVCNEDEVITWTKKVEGLVRTPIDHNPGDTLVCCPVKYSEGMRQLFLDNDGFVECDESEESLLAATRAAYLERNFDRLARWDIRVRQQAIVLMRLPLDPLSSASRRSTRIGQERQGSGEDRWDKTRRREDGGDDGVVSEDGEVLLVEVQASECEGVNHGEEFHLVGGVIHLCGKELLASEGDGVFAGWSLGVSGGVFDGGGVGGVTRDSTAPMAKSEA</sequence>
<dbReference type="Proteomes" id="UP000265515">
    <property type="component" value="Unassembled WGS sequence"/>
</dbReference>
<evidence type="ECO:0000256" key="1">
    <source>
        <dbReference type="SAM" id="MobiDB-lite"/>
    </source>
</evidence>
<organism evidence="2 3">
    <name type="scientific">Chara braunii</name>
    <name type="common">Braun's stonewort</name>
    <dbReference type="NCBI Taxonomy" id="69332"/>
    <lineage>
        <taxon>Eukaryota</taxon>
        <taxon>Viridiplantae</taxon>
        <taxon>Streptophyta</taxon>
        <taxon>Charophyceae</taxon>
        <taxon>Charales</taxon>
        <taxon>Characeae</taxon>
        <taxon>Chara</taxon>
    </lineage>
</organism>
<protein>
    <submittedName>
        <fullName evidence="2">Uncharacterized protein</fullName>
    </submittedName>
</protein>
<keyword evidence="3" id="KW-1185">Reference proteome</keyword>
<reference evidence="2 3" key="1">
    <citation type="journal article" date="2018" name="Cell">
        <title>The Chara Genome: Secondary Complexity and Implications for Plant Terrestrialization.</title>
        <authorList>
            <person name="Nishiyama T."/>
            <person name="Sakayama H."/>
            <person name="Vries J.D."/>
            <person name="Buschmann H."/>
            <person name="Saint-Marcoux D."/>
            <person name="Ullrich K.K."/>
            <person name="Haas F.B."/>
            <person name="Vanderstraeten L."/>
            <person name="Becker D."/>
            <person name="Lang D."/>
            <person name="Vosolsobe S."/>
            <person name="Rombauts S."/>
            <person name="Wilhelmsson P.K.I."/>
            <person name="Janitza P."/>
            <person name="Kern R."/>
            <person name="Heyl A."/>
            <person name="Rumpler F."/>
            <person name="Villalobos L.I.A.C."/>
            <person name="Clay J.M."/>
            <person name="Skokan R."/>
            <person name="Toyoda A."/>
            <person name="Suzuki Y."/>
            <person name="Kagoshima H."/>
            <person name="Schijlen E."/>
            <person name="Tajeshwar N."/>
            <person name="Catarino B."/>
            <person name="Hetherington A.J."/>
            <person name="Saltykova A."/>
            <person name="Bonnot C."/>
            <person name="Breuninger H."/>
            <person name="Symeonidi A."/>
            <person name="Radhakrishnan G.V."/>
            <person name="Van Nieuwerburgh F."/>
            <person name="Deforce D."/>
            <person name="Chang C."/>
            <person name="Karol K.G."/>
            <person name="Hedrich R."/>
            <person name="Ulvskov P."/>
            <person name="Glockner G."/>
            <person name="Delwiche C.F."/>
            <person name="Petrasek J."/>
            <person name="Van de Peer Y."/>
            <person name="Friml J."/>
            <person name="Beilby M."/>
            <person name="Dolan L."/>
            <person name="Kohara Y."/>
            <person name="Sugano S."/>
            <person name="Fujiyama A."/>
            <person name="Delaux P.-M."/>
            <person name="Quint M."/>
            <person name="TheiBen G."/>
            <person name="Hagemann M."/>
            <person name="Harholt J."/>
            <person name="Dunand C."/>
            <person name="Zachgo S."/>
            <person name="Langdale J."/>
            <person name="Maumus F."/>
            <person name="Straeten D.V.D."/>
            <person name="Gould S.B."/>
            <person name="Rensing S.A."/>
        </authorList>
    </citation>
    <scope>NUCLEOTIDE SEQUENCE [LARGE SCALE GENOMIC DNA]</scope>
    <source>
        <strain evidence="2 3">S276</strain>
    </source>
</reference>
<feature type="region of interest" description="Disordered" evidence="1">
    <location>
        <begin position="395"/>
        <end position="429"/>
    </location>
</feature>
<accession>A0A388KXZ5</accession>
<name>A0A388KXZ5_CHABU</name>